<sequence>MFLSLARMIKFAVQNFWRNVWLSVVTVTIIFLTLCSLTSLILINVMSDQALNTVKSTLDIALTFKPVVPQLRVEEVRDTLQGLPYLSVVTLATPEESLAAFRAKHAEDATVIGALNALTENPFGATLTLRLSSLDYYPTLMKRIDEMGLSKEAERMDTGSYERIVARLEDISGKVRTFGYAVSGFFALIAILIVFNAIRMGIYNHRDEISIMRLVGATSWFIRGPFLIEALLYTIISCTLFWALMIPFVGSFTPYLNAFLGDIGFDLRGYLMTHLGNIMGFELILILLLTCISSMIAMARYLKV</sequence>
<dbReference type="Proteomes" id="UP000178264">
    <property type="component" value="Unassembled WGS sequence"/>
</dbReference>
<evidence type="ECO:0000256" key="5">
    <source>
        <dbReference type="ARBA" id="ARBA00022618"/>
    </source>
</evidence>
<dbReference type="InterPro" id="IPR004513">
    <property type="entry name" value="FtsX"/>
</dbReference>
<feature type="domain" description="ABC3 transporter permease C-terminal" evidence="12">
    <location>
        <begin position="181"/>
        <end position="301"/>
    </location>
</feature>
<dbReference type="PANTHER" id="PTHR47755">
    <property type="entry name" value="CELL DIVISION PROTEIN FTSX"/>
    <property type="match status" value="1"/>
</dbReference>
<keyword evidence="6 11" id="KW-0812">Transmembrane</keyword>
<gene>
    <name evidence="14" type="ORF">A3I42_04240</name>
</gene>
<comment type="similarity">
    <text evidence="2 10">Belongs to the ABC-4 integral membrane protein family. FtsX subfamily.</text>
</comment>
<accession>A0A1F7VAX8</accession>
<dbReference type="PIRSF" id="PIRSF003097">
    <property type="entry name" value="FtsX"/>
    <property type="match status" value="1"/>
</dbReference>
<evidence type="ECO:0000256" key="7">
    <source>
        <dbReference type="ARBA" id="ARBA00022989"/>
    </source>
</evidence>
<feature type="domain" description="FtsX extracellular" evidence="13">
    <location>
        <begin position="60"/>
        <end position="147"/>
    </location>
</feature>
<dbReference type="Pfam" id="PF18075">
    <property type="entry name" value="FtsX_ECD"/>
    <property type="match status" value="1"/>
</dbReference>
<dbReference type="InterPro" id="IPR003838">
    <property type="entry name" value="ABC3_permease_C"/>
</dbReference>
<evidence type="ECO:0000256" key="10">
    <source>
        <dbReference type="PIRNR" id="PIRNR003097"/>
    </source>
</evidence>
<keyword evidence="8 10" id="KW-0472">Membrane</keyword>
<evidence type="ECO:0000256" key="11">
    <source>
        <dbReference type="SAM" id="Phobius"/>
    </source>
</evidence>
<evidence type="ECO:0000256" key="4">
    <source>
        <dbReference type="ARBA" id="ARBA00022475"/>
    </source>
</evidence>
<dbReference type="GO" id="GO:0051301">
    <property type="term" value="P:cell division"/>
    <property type="evidence" value="ECO:0007669"/>
    <property type="project" value="UniProtKB-KW"/>
</dbReference>
<evidence type="ECO:0000259" key="12">
    <source>
        <dbReference type="Pfam" id="PF02687"/>
    </source>
</evidence>
<dbReference type="EMBL" id="MGER01000069">
    <property type="protein sequence ID" value="OGL87615.1"/>
    <property type="molecule type" value="Genomic_DNA"/>
</dbReference>
<evidence type="ECO:0000256" key="8">
    <source>
        <dbReference type="ARBA" id="ARBA00023136"/>
    </source>
</evidence>
<evidence type="ECO:0000256" key="3">
    <source>
        <dbReference type="ARBA" id="ARBA00021907"/>
    </source>
</evidence>
<evidence type="ECO:0000313" key="15">
    <source>
        <dbReference type="Proteomes" id="UP000178264"/>
    </source>
</evidence>
<dbReference type="InterPro" id="IPR040690">
    <property type="entry name" value="FtsX_ECD"/>
</dbReference>
<keyword evidence="7 11" id="KW-1133">Transmembrane helix</keyword>
<feature type="transmembrane region" description="Helical" evidence="11">
    <location>
        <begin position="230"/>
        <end position="250"/>
    </location>
</feature>
<comment type="subcellular location">
    <subcellularLocation>
        <location evidence="1">Cell membrane</location>
        <topology evidence="1">Multi-pass membrane protein</topology>
    </subcellularLocation>
</comment>
<evidence type="ECO:0000313" key="14">
    <source>
        <dbReference type="EMBL" id="OGL87615.1"/>
    </source>
</evidence>
<evidence type="ECO:0000256" key="6">
    <source>
        <dbReference type="ARBA" id="ARBA00022692"/>
    </source>
</evidence>
<keyword evidence="4 10" id="KW-1003">Cell membrane</keyword>
<keyword evidence="5 10" id="KW-0132">Cell division</keyword>
<proteinExistence type="inferred from homology"/>
<dbReference type="Pfam" id="PF02687">
    <property type="entry name" value="FtsX"/>
    <property type="match status" value="1"/>
</dbReference>
<feature type="transmembrane region" description="Helical" evidence="11">
    <location>
        <begin position="20"/>
        <end position="43"/>
    </location>
</feature>
<organism evidence="14 15">
    <name type="scientific">Candidatus Uhrbacteria bacterium RIFCSPLOWO2_02_FULL_49_11</name>
    <dbReference type="NCBI Taxonomy" id="1802409"/>
    <lineage>
        <taxon>Bacteria</taxon>
        <taxon>Candidatus Uhriibacteriota</taxon>
    </lineage>
</organism>
<evidence type="ECO:0000256" key="2">
    <source>
        <dbReference type="ARBA" id="ARBA00007379"/>
    </source>
</evidence>
<comment type="caution">
    <text evidence="14">The sequence shown here is derived from an EMBL/GenBank/DDBJ whole genome shotgun (WGS) entry which is preliminary data.</text>
</comment>
<evidence type="ECO:0000256" key="9">
    <source>
        <dbReference type="ARBA" id="ARBA00023306"/>
    </source>
</evidence>
<dbReference type="GO" id="GO:0005886">
    <property type="term" value="C:plasma membrane"/>
    <property type="evidence" value="ECO:0007669"/>
    <property type="project" value="UniProtKB-SubCell"/>
</dbReference>
<keyword evidence="9 10" id="KW-0131">Cell cycle</keyword>
<feature type="transmembrane region" description="Helical" evidence="11">
    <location>
        <begin position="278"/>
        <end position="302"/>
    </location>
</feature>
<name>A0A1F7VAX8_9BACT</name>
<evidence type="ECO:0000259" key="13">
    <source>
        <dbReference type="Pfam" id="PF18075"/>
    </source>
</evidence>
<dbReference type="PANTHER" id="PTHR47755:SF1">
    <property type="entry name" value="CELL DIVISION PROTEIN FTSX"/>
    <property type="match status" value="1"/>
</dbReference>
<reference evidence="14 15" key="1">
    <citation type="journal article" date="2016" name="Nat. Commun.">
        <title>Thousands of microbial genomes shed light on interconnected biogeochemical processes in an aquifer system.</title>
        <authorList>
            <person name="Anantharaman K."/>
            <person name="Brown C.T."/>
            <person name="Hug L.A."/>
            <person name="Sharon I."/>
            <person name="Castelle C.J."/>
            <person name="Probst A.J."/>
            <person name="Thomas B.C."/>
            <person name="Singh A."/>
            <person name="Wilkins M.J."/>
            <person name="Karaoz U."/>
            <person name="Brodie E.L."/>
            <person name="Williams K.H."/>
            <person name="Hubbard S.S."/>
            <person name="Banfield J.F."/>
        </authorList>
    </citation>
    <scope>NUCLEOTIDE SEQUENCE [LARGE SCALE GENOMIC DNA]</scope>
</reference>
<dbReference type="AlphaFoldDB" id="A0A1F7VAX8"/>
<feature type="transmembrane region" description="Helical" evidence="11">
    <location>
        <begin position="178"/>
        <end position="198"/>
    </location>
</feature>
<protein>
    <recommendedName>
        <fullName evidence="3 10">Cell division protein FtsX</fullName>
    </recommendedName>
</protein>
<evidence type="ECO:0000256" key="1">
    <source>
        <dbReference type="ARBA" id="ARBA00004651"/>
    </source>
</evidence>